<sequence length="81" mass="8619">VDAALYGVEAVLGRRPRLSTSGGTSDGRFIATLGSQVVELGPRNATIHQTNEHVRAADLDDLSRIYEAILAKLFVNGTAQP</sequence>
<dbReference type="Gene3D" id="3.40.630.10">
    <property type="entry name" value="Zn peptidases"/>
    <property type="match status" value="1"/>
</dbReference>
<protein>
    <submittedName>
        <fullName evidence="2">M20/M25/M40 family metallo-hydrolase</fullName>
    </submittedName>
</protein>
<organism evidence="2 3">
    <name type="scientific">Billgrantia bachuensis</name>
    <dbReference type="NCBI Taxonomy" id="2717286"/>
    <lineage>
        <taxon>Bacteria</taxon>
        <taxon>Pseudomonadati</taxon>
        <taxon>Pseudomonadota</taxon>
        <taxon>Gammaproteobacteria</taxon>
        <taxon>Oceanospirillales</taxon>
        <taxon>Halomonadaceae</taxon>
        <taxon>Billgrantia</taxon>
    </lineage>
</organism>
<dbReference type="RefSeq" id="WP_167114030.1">
    <property type="nucleotide sequence ID" value="NZ_JAAQTO010000027.1"/>
</dbReference>
<dbReference type="Proteomes" id="UP001318321">
    <property type="component" value="Unassembled WGS sequence"/>
</dbReference>
<evidence type="ECO:0000313" key="3">
    <source>
        <dbReference type="Proteomes" id="UP001318321"/>
    </source>
</evidence>
<proteinExistence type="predicted"/>
<evidence type="ECO:0000256" key="1">
    <source>
        <dbReference type="ARBA" id="ARBA00022801"/>
    </source>
</evidence>
<accession>A0ABX0PUW7</accession>
<reference evidence="2 3" key="1">
    <citation type="submission" date="2020-03" db="EMBL/GenBank/DDBJ databases">
        <title>Identification of Halomonas strains.</title>
        <authorList>
            <person name="Xiao Z."/>
            <person name="Dong F."/>
            <person name="Wang Z."/>
            <person name="Zhao J.-Y."/>
        </authorList>
    </citation>
    <scope>NUCLEOTIDE SEQUENCE [LARGE SCALE GENOMIC DNA]</scope>
    <source>
        <strain evidence="2 3">DX6</strain>
    </source>
</reference>
<feature type="non-terminal residue" evidence="2">
    <location>
        <position position="1"/>
    </location>
</feature>
<dbReference type="EMBL" id="JAAQTO010000027">
    <property type="protein sequence ID" value="NIC05858.1"/>
    <property type="molecule type" value="Genomic_DNA"/>
</dbReference>
<keyword evidence="1" id="KW-0378">Hydrolase</keyword>
<evidence type="ECO:0000313" key="2">
    <source>
        <dbReference type="EMBL" id="NIC05858.1"/>
    </source>
</evidence>
<keyword evidence="3" id="KW-1185">Reference proteome</keyword>
<dbReference type="InterPro" id="IPR002933">
    <property type="entry name" value="Peptidase_M20"/>
</dbReference>
<comment type="caution">
    <text evidence="2">The sequence shown here is derived from an EMBL/GenBank/DDBJ whole genome shotgun (WGS) entry which is preliminary data.</text>
</comment>
<dbReference type="SUPFAM" id="SSF53187">
    <property type="entry name" value="Zn-dependent exopeptidases"/>
    <property type="match status" value="1"/>
</dbReference>
<dbReference type="Pfam" id="PF01546">
    <property type="entry name" value="Peptidase_M20"/>
    <property type="match status" value="1"/>
</dbReference>
<name>A0ABX0PUW7_9GAMM</name>
<gene>
    <name evidence="2" type="ORF">HBJ55_10510</name>
</gene>